<organism evidence="5 6">
    <name type="scientific">Humisphaera borealis</name>
    <dbReference type="NCBI Taxonomy" id="2807512"/>
    <lineage>
        <taxon>Bacteria</taxon>
        <taxon>Pseudomonadati</taxon>
        <taxon>Planctomycetota</taxon>
        <taxon>Phycisphaerae</taxon>
        <taxon>Tepidisphaerales</taxon>
        <taxon>Tepidisphaeraceae</taxon>
        <taxon>Humisphaera</taxon>
    </lineage>
</organism>
<dbReference type="GO" id="GO:0016491">
    <property type="term" value="F:oxidoreductase activity"/>
    <property type="evidence" value="ECO:0007669"/>
    <property type="project" value="UniProtKB-KW"/>
</dbReference>
<feature type="domain" description="Gfo/Idh/MocA-like oxidoreductase N-terminal" evidence="3">
    <location>
        <begin position="34"/>
        <end position="154"/>
    </location>
</feature>
<evidence type="ECO:0000259" key="4">
    <source>
        <dbReference type="Pfam" id="PF22725"/>
    </source>
</evidence>
<dbReference type="Pfam" id="PF22725">
    <property type="entry name" value="GFO_IDH_MocA_C3"/>
    <property type="match status" value="1"/>
</dbReference>
<evidence type="ECO:0000256" key="2">
    <source>
        <dbReference type="SAM" id="SignalP"/>
    </source>
</evidence>
<dbReference type="InterPro" id="IPR000683">
    <property type="entry name" value="Gfo/Idh/MocA-like_OxRdtase_N"/>
</dbReference>
<dbReference type="RefSeq" id="WP_206292008.1">
    <property type="nucleotide sequence ID" value="NZ_CP063458.1"/>
</dbReference>
<sequence length="353" mass="38093">MTATWTRRHVLGTAAGVLAAGVLRPAFAADKPRIRVGQIGTSHAHASKLSVYRDSPDYDVVGIVEPDDARWEKAKEQPAYRGLTRMTEEQLFNSAGLAVVLVETAVEDLVPTGTRCLEAGFHIHLDKPAGPELAPFAKLLEISTARQRIVQMGYMLRYSPATRLLQRLVKEGAMGDVFEVTAVMSKVVSAGERKSLAKFPGGMMFELGCHVIDSVVGLLGKPTRIVAFPQSVVPGDGLRDSMLAVFEYPKATATVRSSGLEVDGGNRRQFVVCGTGGTLKTEPLEPPVVRLSLAKAHGEFKKGTQEVPMPKYSRYVGDAADMAAVIRGEKPHDYPPAHDLLVHECVLKASGVL</sequence>
<dbReference type="PANTHER" id="PTHR43818">
    <property type="entry name" value="BCDNA.GH03377"/>
    <property type="match status" value="1"/>
</dbReference>
<evidence type="ECO:0000313" key="6">
    <source>
        <dbReference type="Proteomes" id="UP000593765"/>
    </source>
</evidence>
<dbReference type="InterPro" id="IPR055170">
    <property type="entry name" value="GFO_IDH_MocA-like_dom"/>
</dbReference>
<feature type="chain" id="PRO_5034426356" evidence="2">
    <location>
        <begin position="29"/>
        <end position="353"/>
    </location>
</feature>
<feature type="signal peptide" evidence="2">
    <location>
        <begin position="1"/>
        <end position="28"/>
    </location>
</feature>
<keyword evidence="1" id="KW-0560">Oxidoreductase</keyword>
<dbReference type="GO" id="GO:0000166">
    <property type="term" value="F:nucleotide binding"/>
    <property type="evidence" value="ECO:0007669"/>
    <property type="project" value="InterPro"/>
</dbReference>
<dbReference type="InterPro" id="IPR036291">
    <property type="entry name" value="NAD(P)-bd_dom_sf"/>
</dbReference>
<dbReference type="PANTHER" id="PTHR43818:SF11">
    <property type="entry name" value="BCDNA.GH03377"/>
    <property type="match status" value="1"/>
</dbReference>
<accession>A0A7M2WU39</accession>
<feature type="domain" description="GFO/IDH/MocA-like oxidoreductase" evidence="4">
    <location>
        <begin position="163"/>
        <end position="279"/>
    </location>
</feature>
<proteinExistence type="predicted"/>
<dbReference type="AlphaFoldDB" id="A0A7M2WU39"/>
<keyword evidence="6" id="KW-1185">Reference proteome</keyword>
<dbReference type="Gene3D" id="3.30.360.10">
    <property type="entry name" value="Dihydrodipicolinate Reductase, domain 2"/>
    <property type="match status" value="1"/>
</dbReference>
<dbReference type="SUPFAM" id="SSF51735">
    <property type="entry name" value="NAD(P)-binding Rossmann-fold domains"/>
    <property type="match status" value="1"/>
</dbReference>
<gene>
    <name evidence="5" type="ORF">IPV69_22655</name>
</gene>
<dbReference type="EMBL" id="CP063458">
    <property type="protein sequence ID" value="QOV88996.1"/>
    <property type="molecule type" value="Genomic_DNA"/>
</dbReference>
<dbReference type="Gene3D" id="3.40.50.720">
    <property type="entry name" value="NAD(P)-binding Rossmann-like Domain"/>
    <property type="match status" value="1"/>
</dbReference>
<dbReference type="InterPro" id="IPR050463">
    <property type="entry name" value="Gfo/Idh/MocA_oxidrdct_glycsds"/>
</dbReference>
<protein>
    <submittedName>
        <fullName evidence="5">Gfo/Idh/MocA family oxidoreductase</fullName>
    </submittedName>
</protein>
<name>A0A7M2WU39_9BACT</name>
<reference evidence="5 6" key="1">
    <citation type="submission" date="2020-10" db="EMBL/GenBank/DDBJ databases">
        <title>Wide distribution of Phycisphaera-like planctomycetes from WD2101 soil group in peatlands and genome analysis of the first cultivated representative.</title>
        <authorList>
            <person name="Dedysh S.N."/>
            <person name="Beletsky A.V."/>
            <person name="Ivanova A."/>
            <person name="Kulichevskaya I.S."/>
            <person name="Suzina N.E."/>
            <person name="Philippov D.A."/>
            <person name="Rakitin A.L."/>
            <person name="Mardanov A.V."/>
            <person name="Ravin N.V."/>
        </authorList>
    </citation>
    <scope>NUCLEOTIDE SEQUENCE [LARGE SCALE GENOMIC DNA]</scope>
    <source>
        <strain evidence="5 6">M1803</strain>
    </source>
</reference>
<evidence type="ECO:0000259" key="3">
    <source>
        <dbReference type="Pfam" id="PF01408"/>
    </source>
</evidence>
<dbReference type="Proteomes" id="UP000593765">
    <property type="component" value="Chromosome"/>
</dbReference>
<evidence type="ECO:0000313" key="5">
    <source>
        <dbReference type="EMBL" id="QOV88996.1"/>
    </source>
</evidence>
<dbReference type="KEGG" id="hbs:IPV69_22655"/>
<dbReference type="SUPFAM" id="SSF55347">
    <property type="entry name" value="Glyceraldehyde-3-phosphate dehydrogenase-like, C-terminal domain"/>
    <property type="match status" value="1"/>
</dbReference>
<evidence type="ECO:0000256" key="1">
    <source>
        <dbReference type="ARBA" id="ARBA00023002"/>
    </source>
</evidence>
<dbReference type="PROSITE" id="PS51318">
    <property type="entry name" value="TAT"/>
    <property type="match status" value="1"/>
</dbReference>
<dbReference type="Pfam" id="PF01408">
    <property type="entry name" value="GFO_IDH_MocA"/>
    <property type="match status" value="1"/>
</dbReference>
<keyword evidence="2" id="KW-0732">Signal</keyword>
<dbReference type="InterPro" id="IPR006311">
    <property type="entry name" value="TAT_signal"/>
</dbReference>